<evidence type="ECO:0000313" key="3">
    <source>
        <dbReference type="EMBL" id="CAI0547778.1"/>
    </source>
</evidence>
<accession>A0AAV0QRA4</accession>
<sequence>MNMAPIQFDIRAAVNAANLFFVNPDLLLPRRRLPLSSRPFPSSCGAAASRAPSSSSSLFRLRAFSTGPSESAIKLPEKPPICSADELHYVTIPNSDWRLALWRYHPCPQAPPRNHPLLLLSGVGTNAIGYDLSPGSSFARYMSGQGYDTWILEVRGAGLSVRESDAKNIGESAYAASEQMESAAKGVTTGSLSANQATAKDGRQSASEQMESVAKSVTNGDPSSSQETASAAQSTSPSSELSSVPEDPTGLSTAWDESKLVSKLTDTFMTLSDSLSGFLSEGQSMIMSAKLFDQISTLLEDTQLSERLNELREKLLSLLETRQNSGVASQIRELSQTLVNIAEEGQKSVSPQLSDLHDRLTSTVEDFQKQLDLIVKYDWDFDHYLEEDVPTAMQYIKAECKPKDGKLLAIGHSMGGILLYARTSRCGFEGNDSGFAAIVTLASSVDYTTSNSRLKLLIPLADPAQALNVPVVPLGAMLAAAFPLSSRPPYALSWLNHLISAQDMMHPELLEKLVLNNFCTIPAKLLLQLTTAFREGGLRDRSGGFLYKDHLHKCNIPVLALAGDQDLICPPEAVEETVKVLPKHLATYKVFGESGGPHYAHYDLVGGQLDRGVLDGFHRPRAVETLRRYKWSAEGSKEMVEATGLSHLTGCMMQHLDMALLSAFVERWQPDTNTFHMPFGEISILLHDVHHILRIPVDGELMGDEASQDTLKSDMGGLVRLSVDAQVGGKWKSKWYDNGAMHAEGLLVRGGELKIKEMEVQCYLFVLLGSTLFVDKSRDRLRPAINLFLKDHRRLADYAWGAGALAYLYRQLGVATRAGSKGLCGCLTLLQAWIYEYFPLFRPSQLPQSPDAPRASSWISPRLPGGDEARQSRLYKAQDGIQAPLEQRVSFVANSFGPQ</sequence>
<dbReference type="Pfam" id="PF10536">
    <property type="entry name" value="PMD"/>
    <property type="match status" value="1"/>
</dbReference>
<dbReference type="InterPro" id="IPR029058">
    <property type="entry name" value="AB_hydrolase_fold"/>
</dbReference>
<evidence type="ECO:0000313" key="4">
    <source>
        <dbReference type="Proteomes" id="UP001154282"/>
    </source>
</evidence>
<comment type="caution">
    <text evidence="3">The sequence shown here is derived from an EMBL/GenBank/DDBJ whole genome shotgun (WGS) entry which is preliminary data.</text>
</comment>
<evidence type="ECO:0000256" key="1">
    <source>
        <dbReference type="SAM" id="MobiDB-lite"/>
    </source>
</evidence>
<keyword evidence="4" id="KW-1185">Reference proteome</keyword>
<feature type="compositionally biased region" description="Polar residues" evidence="1">
    <location>
        <begin position="195"/>
        <end position="221"/>
    </location>
</feature>
<protein>
    <recommendedName>
        <fullName evidence="2">Aminotransferase-like plant mobile domain-containing protein</fullName>
    </recommendedName>
</protein>
<dbReference type="Gene3D" id="3.40.50.1820">
    <property type="entry name" value="alpha/beta hydrolase"/>
    <property type="match status" value="2"/>
</dbReference>
<dbReference type="InterPro" id="IPR019557">
    <property type="entry name" value="AminoTfrase-like_pln_mobile"/>
</dbReference>
<dbReference type="PANTHER" id="PTHR11005">
    <property type="entry name" value="LYSOSOMAL ACID LIPASE-RELATED"/>
    <property type="match status" value="1"/>
</dbReference>
<dbReference type="Proteomes" id="UP001154282">
    <property type="component" value="Unassembled WGS sequence"/>
</dbReference>
<dbReference type="SUPFAM" id="SSF53474">
    <property type="entry name" value="alpha/beta-Hydrolases"/>
    <property type="match status" value="1"/>
</dbReference>
<dbReference type="FunFam" id="3.40.50.1820:FF:000097">
    <property type="entry name" value="Alpha/beta hydrolase family protein"/>
    <property type="match status" value="1"/>
</dbReference>
<reference evidence="3" key="1">
    <citation type="submission" date="2022-08" db="EMBL/GenBank/DDBJ databases">
        <authorList>
            <person name="Gutierrez-Valencia J."/>
        </authorList>
    </citation>
    <scope>NUCLEOTIDE SEQUENCE</scope>
</reference>
<proteinExistence type="predicted"/>
<dbReference type="EMBL" id="CAMGYJ010000010">
    <property type="protein sequence ID" value="CAI0547778.1"/>
    <property type="molecule type" value="Genomic_DNA"/>
</dbReference>
<dbReference type="SUPFAM" id="SSF47162">
    <property type="entry name" value="Apolipoprotein"/>
    <property type="match status" value="1"/>
</dbReference>
<evidence type="ECO:0000259" key="2">
    <source>
        <dbReference type="Pfam" id="PF10536"/>
    </source>
</evidence>
<feature type="domain" description="Aminotransferase-like plant mobile" evidence="2">
    <location>
        <begin position="653"/>
        <end position="861"/>
    </location>
</feature>
<dbReference type="Gene3D" id="6.10.250.2890">
    <property type="match status" value="1"/>
</dbReference>
<dbReference type="FunFam" id="3.40.50.1820:FF:000119">
    <property type="entry name" value="Alpha/beta hydrolase family protein"/>
    <property type="match status" value="1"/>
</dbReference>
<feature type="compositionally biased region" description="Low complexity" evidence="1">
    <location>
        <begin position="222"/>
        <end position="243"/>
    </location>
</feature>
<feature type="region of interest" description="Disordered" evidence="1">
    <location>
        <begin position="195"/>
        <end position="252"/>
    </location>
</feature>
<gene>
    <name evidence="3" type="ORF">LITE_LOCUS44502</name>
</gene>
<name>A0AAV0QRA4_9ROSI</name>
<organism evidence="3 4">
    <name type="scientific">Linum tenue</name>
    <dbReference type="NCBI Taxonomy" id="586396"/>
    <lineage>
        <taxon>Eukaryota</taxon>
        <taxon>Viridiplantae</taxon>
        <taxon>Streptophyta</taxon>
        <taxon>Embryophyta</taxon>
        <taxon>Tracheophyta</taxon>
        <taxon>Spermatophyta</taxon>
        <taxon>Magnoliopsida</taxon>
        <taxon>eudicotyledons</taxon>
        <taxon>Gunneridae</taxon>
        <taxon>Pentapetalae</taxon>
        <taxon>rosids</taxon>
        <taxon>fabids</taxon>
        <taxon>Malpighiales</taxon>
        <taxon>Linaceae</taxon>
        <taxon>Linum</taxon>
    </lineage>
</organism>
<dbReference type="AlphaFoldDB" id="A0AAV0QRA4"/>